<dbReference type="NCBIfam" id="TIGR00236">
    <property type="entry name" value="wecB"/>
    <property type="match status" value="1"/>
</dbReference>
<comment type="caution">
    <text evidence="3">The sequence shown here is derived from an EMBL/GenBank/DDBJ whole genome shotgun (WGS) entry which is preliminary data.</text>
</comment>
<dbReference type="Pfam" id="PF02350">
    <property type="entry name" value="Epimerase_2"/>
    <property type="match status" value="1"/>
</dbReference>
<dbReference type="RefSeq" id="WP_284308851.1">
    <property type="nucleotide sequence ID" value="NZ_BSPB01000042.1"/>
</dbReference>
<evidence type="ECO:0000313" key="3">
    <source>
        <dbReference type="EMBL" id="GLS16057.1"/>
    </source>
</evidence>
<gene>
    <name evidence="3" type="ORF">GCM10007935_34960</name>
</gene>
<name>A0ABQ6C8N6_9BURK</name>
<accession>A0ABQ6C8N6</accession>
<proteinExistence type="inferred from homology"/>
<comment type="similarity">
    <text evidence="1">Belongs to the UDP-N-acetylglucosamine 2-epimerase family.</text>
</comment>
<reference evidence="4" key="1">
    <citation type="journal article" date="2019" name="Int. J. Syst. Evol. Microbiol.">
        <title>The Global Catalogue of Microorganisms (GCM) 10K type strain sequencing project: providing services to taxonomists for standard genome sequencing and annotation.</title>
        <authorList>
            <consortium name="The Broad Institute Genomics Platform"/>
            <consortium name="The Broad Institute Genome Sequencing Center for Infectious Disease"/>
            <person name="Wu L."/>
            <person name="Ma J."/>
        </authorList>
    </citation>
    <scope>NUCLEOTIDE SEQUENCE [LARGE SCALE GENOMIC DNA]</scope>
    <source>
        <strain evidence="4">NBRC 109341</strain>
    </source>
</reference>
<dbReference type="CDD" id="cd03786">
    <property type="entry name" value="GTB_UDP-GlcNAc_2-Epimerase"/>
    <property type="match status" value="1"/>
</dbReference>
<sequence length="378" mass="41946">MKRKVMTVVGTRPELIKMSRVIDKLDRAFDHVLVHTGQNHDDALARIFFEDLEIRAPDHHLAVAGGNAMTTVARVIEGVDALLEAERPEALVVYGDTNSGLCVLAAKRRRIPVFHLEAGNRCFDDRVPEELNRRVIDHASDVNLVLTEHARRHLLAEGLPADRIYKLGSHMPEVLAHQRERIAASDVLERLGLVPDRFFVASLHREENVDDPARLRHLIDGLLALADSHGMPVIVSTHPRTRARLAVAGRDLAHGPIRFLPPFSFSDYIRLQQAAFCVISDSGTITEEASLLGLPAVSVRDSHERPEGVDAGVLVFCDARADRLVEAVRIVRDGFSRAAADRRPVSDYEAGAVSDAVVRIVASLIDAVNERTWRRPRI</sequence>
<dbReference type="SUPFAM" id="SSF53756">
    <property type="entry name" value="UDP-Glycosyltransferase/glycogen phosphorylase"/>
    <property type="match status" value="1"/>
</dbReference>
<dbReference type="InterPro" id="IPR029767">
    <property type="entry name" value="WecB-like"/>
</dbReference>
<dbReference type="PANTHER" id="PTHR43174">
    <property type="entry name" value="UDP-N-ACETYLGLUCOSAMINE 2-EPIMERASE"/>
    <property type="match status" value="1"/>
</dbReference>
<organism evidence="3 4">
    <name type="scientific">Hydrogenophaga electricum</name>
    <dbReference type="NCBI Taxonomy" id="1230953"/>
    <lineage>
        <taxon>Bacteria</taxon>
        <taxon>Pseudomonadati</taxon>
        <taxon>Pseudomonadota</taxon>
        <taxon>Betaproteobacteria</taxon>
        <taxon>Burkholderiales</taxon>
        <taxon>Comamonadaceae</taxon>
        <taxon>Hydrogenophaga</taxon>
    </lineage>
</organism>
<evidence type="ECO:0000256" key="1">
    <source>
        <dbReference type="RuleBase" id="RU003513"/>
    </source>
</evidence>
<dbReference type="EMBL" id="BSPB01000042">
    <property type="protein sequence ID" value="GLS16057.1"/>
    <property type="molecule type" value="Genomic_DNA"/>
</dbReference>
<feature type="domain" description="UDP-N-acetylglucosamine 2-epimerase" evidence="2">
    <location>
        <begin position="27"/>
        <end position="361"/>
    </location>
</feature>
<evidence type="ECO:0000313" key="4">
    <source>
        <dbReference type="Proteomes" id="UP001156903"/>
    </source>
</evidence>
<dbReference type="Proteomes" id="UP001156903">
    <property type="component" value="Unassembled WGS sequence"/>
</dbReference>
<dbReference type="Gene3D" id="3.40.50.2000">
    <property type="entry name" value="Glycogen Phosphorylase B"/>
    <property type="match status" value="2"/>
</dbReference>
<dbReference type="PANTHER" id="PTHR43174:SF1">
    <property type="entry name" value="UDP-N-ACETYLGLUCOSAMINE 2-EPIMERASE"/>
    <property type="match status" value="1"/>
</dbReference>
<protein>
    <submittedName>
        <fullName evidence="3">UDP-N-acetyl glucosamine 2-epimerase</fullName>
    </submittedName>
</protein>
<evidence type="ECO:0000259" key="2">
    <source>
        <dbReference type="Pfam" id="PF02350"/>
    </source>
</evidence>
<keyword evidence="4" id="KW-1185">Reference proteome</keyword>
<keyword evidence="1" id="KW-0413">Isomerase</keyword>
<dbReference type="InterPro" id="IPR003331">
    <property type="entry name" value="UDP_GlcNAc_Epimerase_2_dom"/>
</dbReference>